<feature type="compositionally biased region" description="Polar residues" evidence="1">
    <location>
        <begin position="13"/>
        <end position="23"/>
    </location>
</feature>
<evidence type="ECO:0000313" key="2">
    <source>
        <dbReference type="EMBL" id="GAA1771913.1"/>
    </source>
</evidence>
<accession>A0ABN2L2Y9</accession>
<name>A0ABN2L2Y9_9MICO</name>
<dbReference type="Gene3D" id="1.10.10.10">
    <property type="entry name" value="Winged helix-like DNA-binding domain superfamily/Winged helix DNA-binding domain"/>
    <property type="match status" value="1"/>
</dbReference>
<protein>
    <recommendedName>
        <fullName evidence="4">RNA polymerase sigma-70 region 4 domain-containing protein</fullName>
    </recommendedName>
</protein>
<dbReference type="InterPro" id="IPR036388">
    <property type="entry name" value="WH-like_DNA-bd_sf"/>
</dbReference>
<dbReference type="EMBL" id="BAAAPN010000090">
    <property type="protein sequence ID" value="GAA1771913.1"/>
    <property type="molecule type" value="Genomic_DNA"/>
</dbReference>
<organism evidence="2 3">
    <name type="scientific">Nostocoides vanveenii</name>
    <dbReference type="NCBI Taxonomy" id="330835"/>
    <lineage>
        <taxon>Bacteria</taxon>
        <taxon>Bacillati</taxon>
        <taxon>Actinomycetota</taxon>
        <taxon>Actinomycetes</taxon>
        <taxon>Micrococcales</taxon>
        <taxon>Intrasporangiaceae</taxon>
        <taxon>Nostocoides</taxon>
    </lineage>
</organism>
<dbReference type="SUPFAM" id="SSF88659">
    <property type="entry name" value="Sigma3 and sigma4 domains of RNA polymerase sigma factors"/>
    <property type="match status" value="1"/>
</dbReference>
<comment type="caution">
    <text evidence="2">The sequence shown here is derived from an EMBL/GenBank/DDBJ whole genome shotgun (WGS) entry which is preliminary data.</text>
</comment>
<keyword evidence="3" id="KW-1185">Reference proteome</keyword>
<sequence>MQQTDRGVIVLQSRPQQRGQSAAAQPVKGGKGAYPARHSGGETTRGLCQNDSRQLEVMQRYSRKADLTRVLTLLTKVAGQAGDGVQRESQSAARVHRIDVRLGQEERTALLDAYAAGRTTEDVASQFGLSKGSVRSVLHDEGARVRRLSTALEN</sequence>
<gene>
    <name evidence="2" type="ORF">GCM10009810_31780</name>
</gene>
<evidence type="ECO:0000313" key="3">
    <source>
        <dbReference type="Proteomes" id="UP001501475"/>
    </source>
</evidence>
<evidence type="ECO:0008006" key="4">
    <source>
        <dbReference type="Google" id="ProtNLM"/>
    </source>
</evidence>
<dbReference type="InterPro" id="IPR013324">
    <property type="entry name" value="RNA_pol_sigma_r3/r4-like"/>
</dbReference>
<proteinExistence type="predicted"/>
<feature type="region of interest" description="Disordered" evidence="1">
    <location>
        <begin position="1"/>
        <end position="47"/>
    </location>
</feature>
<reference evidence="2 3" key="1">
    <citation type="journal article" date="2019" name="Int. J. Syst. Evol. Microbiol.">
        <title>The Global Catalogue of Microorganisms (GCM) 10K type strain sequencing project: providing services to taxonomists for standard genome sequencing and annotation.</title>
        <authorList>
            <consortium name="The Broad Institute Genomics Platform"/>
            <consortium name="The Broad Institute Genome Sequencing Center for Infectious Disease"/>
            <person name="Wu L."/>
            <person name="Ma J."/>
        </authorList>
    </citation>
    <scope>NUCLEOTIDE SEQUENCE [LARGE SCALE GENOMIC DNA]</scope>
    <source>
        <strain evidence="2 3">JCM 15591</strain>
    </source>
</reference>
<dbReference type="Proteomes" id="UP001501475">
    <property type="component" value="Unassembled WGS sequence"/>
</dbReference>
<evidence type="ECO:0000256" key="1">
    <source>
        <dbReference type="SAM" id="MobiDB-lite"/>
    </source>
</evidence>